<dbReference type="Pfam" id="PF02894">
    <property type="entry name" value="GFO_IDH_MocA_C"/>
    <property type="match status" value="1"/>
</dbReference>
<feature type="region of interest" description="Disordered" evidence="2">
    <location>
        <begin position="1"/>
        <end position="42"/>
    </location>
</feature>
<dbReference type="InterPro" id="IPR000683">
    <property type="entry name" value="Gfo/Idh/MocA-like_OxRdtase_N"/>
</dbReference>
<dbReference type="SUPFAM" id="SSF55347">
    <property type="entry name" value="Glyceraldehyde-3-phosphate dehydrogenase-like, C-terminal domain"/>
    <property type="match status" value="1"/>
</dbReference>
<evidence type="ECO:0000256" key="2">
    <source>
        <dbReference type="SAM" id="MobiDB-lite"/>
    </source>
</evidence>
<dbReference type="EMBL" id="JACBZD010000001">
    <property type="protein sequence ID" value="NYI07442.1"/>
    <property type="molecule type" value="Genomic_DNA"/>
</dbReference>
<dbReference type="Proteomes" id="UP000567795">
    <property type="component" value="Unassembled WGS sequence"/>
</dbReference>
<protein>
    <submittedName>
        <fullName evidence="5">Putative dehydrogenase</fullName>
    </submittedName>
</protein>
<dbReference type="Gene3D" id="3.40.50.720">
    <property type="entry name" value="NAD(P)-binding Rossmann-like Domain"/>
    <property type="match status" value="1"/>
</dbReference>
<evidence type="ECO:0000259" key="3">
    <source>
        <dbReference type="Pfam" id="PF01408"/>
    </source>
</evidence>
<keyword evidence="6" id="KW-1185">Reference proteome</keyword>
<dbReference type="InterPro" id="IPR051450">
    <property type="entry name" value="Gfo/Idh/MocA_Oxidoreductases"/>
</dbReference>
<dbReference type="InterPro" id="IPR036291">
    <property type="entry name" value="NAD(P)-bd_dom_sf"/>
</dbReference>
<dbReference type="InterPro" id="IPR004104">
    <property type="entry name" value="Gfo/Idh/MocA-like_OxRdtase_C"/>
</dbReference>
<evidence type="ECO:0000313" key="6">
    <source>
        <dbReference type="Proteomes" id="UP000567795"/>
    </source>
</evidence>
<evidence type="ECO:0000256" key="1">
    <source>
        <dbReference type="ARBA" id="ARBA00010928"/>
    </source>
</evidence>
<gene>
    <name evidence="5" type="ORF">FHU37_004385</name>
</gene>
<dbReference type="SUPFAM" id="SSF51735">
    <property type="entry name" value="NAD(P)-binding Rossmann-fold domains"/>
    <property type="match status" value="1"/>
</dbReference>
<dbReference type="Pfam" id="PF01408">
    <property type="entry name" value="GFO_IDH_MocA"/>
    <property type="match status" value="1"/>
</dbReference>
<accession>A0A853AAN9</accession>
<dbReference type="GO" id="GO:0000166">
    <property type="term" value="F:nucleotide binding"/>
    <property type="evidence" value="ECO:0007669"/>
    <property type="project" value="InterPro"/>
</dbReference>
<proteinExistence type="inferred from homology"/>
<reference evidence="5 6" key="1">
    <citation type="submission" date="2020-07" db="EMBL/GenBank/DDBJ databases">
        <title>Sequencing the genomes of 1000 actinobacteria strains.</title>
        <authorList>
            <person name="Klenk H.-P."/>
        </authorList>
    </citation>
    <scope>NUCLEOTIDE SEQUENCE [LARGE SCALE GENOMIC DNA]</scope>
    <source>
        <strain evidence="5 6">DSM 42178</strain>
    </source>
</reference>
<dbReference type="AlphaFoldDB" id="A0A853AAN9"/>
<comment type="similarity">
    <text evidence="1">Belongs to the Gfo/Idh/MocA family.</text>
</comment>
<organism evidence="5 6">
    <name type="scientific">Allostreptomyces psammosilenae</name>
    <dbReference type="NCBI Taxonomy" id="1892865"/>
    <lineage>
        <taxon>Bacteria</taxon>
        <taxon>Bacillati</taxon>
        <taxon>Actinomycetota</taxon>
        <taxon>Actinomycetes</taxon>
        <taxon>Kitasatosporales</taxon>
        <taxon>Streptomycetaceae</taxon>
        <taxon>Allostreptomyces</taxon>
    </lineage>
</organism>
<dbReference type="PANTHER" id="PTHR43377:SF2">
    <property type="entry name" value="BINDING ROSSMANN FOLD OXIDOREDUCTASE, PUTATIVE (AFU_ORTHOLOGUE AFUA_4G00560)-RELATED"/>
    <property type="match status" value="1"/>
</dbReference>
<sequence length="501" mass="54231">MSKQSPVDQNPTAPLPAGSTGSMPGPGVVPLFAPPPADRPRRRYAVAGTGHRAGMYVDALTGEHADVGELVAWLDPNPGRIDYYDAQVGRALGGDAPAGLPRYTPADLERMISEQAVDTVIVTSVDRTHAELVDRSLRAGADVVVEKPLTTDAAGCRRITRAVADTGRDVVMTFNYRYAPRNSTLRQVIADGAIGEVTSVHFEWVLDTMHGADYFRRWHREKSNSGGLLVHKASHHFDLVNWWIDDVPVRVYASGALRFYGDANAAARGMGPRPERGTGVTGDPFSLDLRDDPRLEALYLQAEHHDGYRRDQDPFAPGITIEDNMSVLVDYSRGATLTYSLNAHSPWEGYRVSVNGTLGRAELRVVERGHVDFHGDHLLDPSATPEQATEDLVRPDGHRLVVQKHWRRAEEVPIPEGIGGHGGGDAILLKDVFRRDLRLGPDPLARAAGYLDGVRAVAVGVAANESLLTGQPVLVEDLELGVPLAGDRTGTGAPGDRPAEV</sequence>
<dbReference type="Gene3D" id="3.30.360.10">
    <property type="entry name" value="Dihydrodipicolinate Reductase, domain 2"/>
    <property type="match status" value="1"/>
</dbReference>
<comment type="caution">
    <text evidence="5">The sequence shown here is derived from an EMBL/GenBank/DDBJ whole genome shotgun (WGS) entry which is preliminary data.</text>
</comment>
<name>A0A853AAN9_9ACTN</name>
<feature type="compositionally biased region" description="Polar residues" evidence="2">
    <location>
        <begin position="1"/>
        <end position="12"/>
    </location>
</feature>
<feature type="domain" description="Gfo/Idh/MocA-like oxidoreductase C-terminal" evidence="4">
    <location>
        <begin position="187"/>
        <end position="473"/>
    </location>
</feature>
<evidence type="ECO:0000313" key="5">
    <source>
        <dbReference type="EMBL" id="NYI07442.1"/>
    </source>
</evidence>
<feature type="domain" description="Gfo/Idh/MocA-like oxidoreductase N-terminal" evidence="3">
    <location>
        <begin position="43"/>
        <end position="172"/>
    </location>
</feature>
<dbReference type="PANTHER" id="PTHR43377">
    <property type="entry name" value="BILIVERDIN REDUCTASE A"/>
    <property type="match status" value="1"/>
</dbReference>
<evidence type="ECO:0000259" key="4">
    <source>
        <dbReference type="Pfam" id="PF02894"/>
    </source>
</evidence>